<evidence type="ECO:0000313" key="1">
    <source>
        <dbReference type="EMBL" id="GGN42912.1"/>
    </source>
</evidence>
<organism evidence="1 2">
    <name type="scientific">Deinococcus daejeonensis</name>
    <dbReference type="NCBI Taxonomy" id="1007098"/>
    <lineage>
        <taxon>Bacteria</taxon>
        <taxon>Thermotogati</taxon>
        <taxon>Deinococcota</taxon>
        <taxon>Deinococci</taxon>
        <taxon>Deinococcales</taxon>
        <taxon>Deinococcaceae</taxon>
        <taxon>Deinococcus</taxon>
    </lineage>
</organism>
<protein>
    <submittedName>
        <fullName evidence="1">Uncharacterized protein</fullName>
    </submittedName>
</protein>
<proteinExistence type="predicted"/>
<sequence>MESRQLQEFQALSPERQLTRLERLLTFAKVMPLLSPTDRDRLRTALLAGQVDVTDLVRLVTREMGQDPARKADILRNLLPE</sequence>
<dbReference type="Proteomes" id="UP000645517">
    <property type="component" value="Unassembled WGS sequence"/>
</dbReference>
<gene>
    <name evidence="1" type="ORF">GCM10010842_29840</name>
</gene>
<accession>A0ABQ2JD73</accession>
<evidence type="ECO:0000313" key="2">
    <source>
        <dbReference type="Proteomes" id="UP000645517"/>
    </source>
</evidence>
<reference evidence="2" key="1">
    <citation type="journal article" date="2019" name="Int. J. Syst. Evol. Microbiol.">
        <title>The Global Catalogue of Microorganisms (GCM) 10K type strain sequencing project: providing services to taxonomists for standard genome sequencing and annotation.</title>
        <authorList>
            <consortium name="The Broad Institute Genomics Platform"/>
            <consortium name="The Broad Institute Genome Sequencing Center for Infectious Disease"/>
            <person name="Wu L."/>
            <person name="Ma J."/>
        </authorList>
    </citation>
    <scope>NUCLEOTIDE SEQUENCE [LARGE SCALE GENOMIC DNA]</scope>
    <source>
        <strain evidence="2">JCM 16918</strain>
    </source>
</reference>
<name>A0ABQ2JD73_9DEIO</name>
<keyword evidence="2" id="KW-1185">Reference proteome</keyword>
<comment type="caution">
    <text evidence="1">The sequence shown here is derived from an EMBL/GenBank/DDBJ whole genome shotgun (WGS) entry which is preliminary data.</text>
</comment>
<dbReference type="EMBL" id="BMOR01000016">
    <property type="protein sequence ID" value="GGN42912.1"/>
    <property type="molecule type" value="Genomic_DNA"/>
</dbReference>